<proteinExistence type="predicted"/>
<evidence type="ECO:0000313" key="1">
    <source>
        <dbReference type="EMBL" id="KAL0936055.1"/>
    </source>
</evidence>
<accession>A0ACC3YVT5</accession>
<organism evidence="1 2">
    <name type="scientific">Colletotrichum truncatum</name>
    <name type="common">Anthracnose fungus</name>
    <name type="synonym">Colletotrichum capsici</name>
    <dbReference type="NCBI Taxonomy" id="5467"/>
    <lineage>
        <taxon>Eukaryota</taxon>
        <taxon>Fungi</taxon>
        <taxon>Dikarya</taxon>
        <taxon>Ascomycota</taxon>
        <taxon>Pezizomycotina</taxon>
        <taxon>Sordariomycetes</taxon>
        <taxon>Hypocreomycetidae</taxon>
        <taxon>Glomerellales</taxon>
        <taxon>Glomerellaceae</taxon>
        <taxon>Colletotrichum</taxon>
        <taxon>Colletotrichum truncatum species complex</taxon>
    </lineage>
</organism>
<keyword evidence="2" id="KW-1185">Reference proteome</keyword>
<protein>
    <submittedName>
        <fullName evidence="1">Uncharacterized protein</fullName>
    </submittedName>
</protein>
<name>A0ACC3YVT5_COLTU</name>
<comment type="caution">
    <text evidence="1">The sequence shown here is derived from an EMBL/GenBank/DDBJ whole genome shotgun (WGS) entry which is preliminary data.</text>
</comment>
<gene>
    <name evidence="1" type="ORF">CTRU02_208270</name>
</gene>
<reference evidence="1 2" key="1">
    <citation type="journal article" date="2020" name="Phytopathology">
        <title>Genome Sequence Resources of Colletotrichum truncatum, C. plurivorum, C. musicola, and C. sojae: Four Species Pathogenic to Soybean (Glycine max).</title>
        <authorList>
            <person name="Rogerio F."/>
            <person name="Boufleur T.R."/>
            <person name="Ciampi-Guillardi M."/>
            <person name="Sukno S.A."/>
            <person name="Thon M.R."/>
            <person name="Massola Junior N.S."/>
            <person name="Baroncelli R."/>
        </authorList>
    </citation>
    <scope>NUCLEOTIDE SEQUENCE [LARGE SCALE GENOMIC DNA]</scope>
    <source>
        <strain evidence="1 2">CMES1059</strain>
    </source>
</reference>
<dbReference type="Proteomes" id="UP000805649">
    <property type="component" value="Unassembled WGS sequence"/>
</dbReference>
<sequence>MSVCTMMVTEPVSSLISSPTIYLDEKGDLRLHVGSEIDETPQDFVVCSRALGRSSPVLKTMLFGGFAESRPAENAGEWSVDLPEDATEAMEIVLNIVHGRFNLVPEKLPLMRLYDVLTITEKYDMTVITRPWARTWMQGVKHEKDNAHLLCVAWELGDAETFEEMYKKITYESVIDLKGRLVYGHFGRVWKLGPEGYNFPLDRIVYLRPPGVFENIIKHRQALISAHLERFVILYRCLKEGCRYMKGYYHSSPDAEECNSMLLGSLVRCLAKGKVDITMPNPCESHRGNVEALEKATSAVKLLTVHRPSPANQCLKRIEEELAKGAVAAAVAKTELMVLQPEQRGYLEKQAHKTGVVFAG</sequence>
<dbReference type="EMBL" id="VUJX02000005">
    <property type="protein sequence ID" value="KAL0936055.1"/>
    <property type="molecule type" value="Genomic_DNA"/>
</dbReference>
<evidence type="ECO:0000313" key="2">
    <source>
        <dbReference type="Proteomes" id="UP000805649"/>
    </source>
</evidence>